<dbReference type="PANTHER" id="PTHR13799">
    <property type="entry name" value="NGG1 INTERACTING FACTOR 3"/>
    <property type="match status" value="1"/>
</dbReference>
<feature type="binding site" evidence="4">
    <location>
        <position position="64"/>
    </location>
    <ligand>
        <name>a divalent metal cation</name>
        <dbReference type="ChEBI" id="CHEBI:60240"/>
        <label>2</label>
    </ligand>
</feature>
<evidence type="ECO:0000313" key="6">
    <source>
        <dbReference type="Proteomes" id="UP000199701"/>
    </source>
</evidence>
<dbReference type="OrthoDB" id="9792792at2"/>
<accession>A0A1I0QCQ0</accession>
<evidence type="ECO:0000313" key="5">
    <source>
        <dbReference type="EMBL" id="SEW24665.1"/>
    </source>
</evidence>
<dbReference type="Proteomes" id="UP000199701">
    <property type="component" value="Unassembled WGS sequence"/>
</dbReference>
<protein>
    <recommendedName>
        <fullName evidence="2">GTP cyclohydrolase 1 type 2 homolog</fullName>
    </recommendedName>
</protein>
<dbReference type="InterPro" id="IPR002678">
    <property type="entry name" value="DUF34/NIF3"/>
</dbReference>
<dbReference type="GO" id="GO:0046872">
    <property type="term" value="F:metal ion binding"/>
    <property type="evidence" value="ECO:0007669"/>
    <property type="project" value="UniProtKB-KW"/>
</dbReference>
<dbReference type="AlphaFoldDB" id="A0A1I0QCQ0"/>
<evidence type="ECO:0000256" key="3">
    <source>
        <dbReference type="ARBA" id="ARBA00022723"/>
    </source>
</evidence>
<feature type="binding site" evidence="4">
    <location>
        <position position="225"/>
    </location>
    <ligand>
        <name>a divalent metal cation</name>
        <dbReference type="ChEBI" id="CHEBI:60240"/>
        <label>1</label>
    </ligand>
</feature>
<sequence length="260" mass="28413">MKCSEIIEILELLSPKRFACDWDNVGLMVGSPNAHIKKILVTLDGDDAAIDEAIKTGSDLIITHHPLIFNEIKNVTTGDLTGRRIIKLIQNDICVYSMHTNFDVKGGMAQLAADMIGIQDGEVLEDVCEGEGLGRVGTFGESLTVRQWADKIKALFGLPNVCVFGNLERIVSRVAISPGSGKDFVQCAIEKGAQLFISGDINHHSGIDANAQGLEIIDAGHYGIEHIFIKFISEYLESEILASQEVQIVHMNKKLPFVIV</sequence>
<feature type="binding site" evidence="4">
    <location>
        <position position="103"/>
    </location>
    <ligand>
        <name>a divalent metal cation</name>
        <dbReference type="ChEBI" id="CHEBI:60240"/>
        <label>1</label>
    </ligand>
</feature>
<evidence type="ECO:0000256" key="1">
    <source>
        <dbReference type="ARBA" id="ARBA00006964"/>
    </source>
</evidence>
<dbReference type="InterPro" id="IPR036069">
    <property type="entry name" value="DUF34/NIF3_sf"/>
</dbReference>
<dbReference type="RefSeq" id="WP_092453824.1">
    <property type="nucleotide sequence ID" value="NZ_FOJI01000007.1"/>
</dbReference>
<dbReference type="STRING" id="99656.SAMN05421659_107184"/>
<feature type="binding site" evidence="4">
    <location>
        <position position="65"/>
    </location>
    <ligand>
        <name>a divalent metal cation</name>
        <dbReference type="ChEBI" id="CHEBI:60240"/>
        <label>1</label>
    </ligand>
</feature>
<proteinExistence type="inferred from homology"/>
<organism evidence="5 6">
    <name type="scientific">[Clostridium] fimetarium</name>
    <dbReference type="NCBI Taxonomy" id="99656"/>
    <lineage>
        <taxon>Bacteria</taxon>
        <taxon>Bacillati</taxon>
        <taxon>Bacillota</taxon>
        <taxon>Clostridia</taxon>
        <taxon>Lachnospirales</taxon>
        <taxon>Lachnospiraceae</taxon>
    </lineage>
</organism>
<dbReference type="FunFam" id="3.40.1390.30:FF:000001">
    <property type="entry name" value="GTP cyclohydrolase 1 type 2"/>
    <property type="match status" value="1"/>
</dbReference>
<dbReference type="GO" id="GO:0005737">
    <property type="term" value="C:cytoplasm"/>
    <property type="evidence" value="ECO:0007669"/>
    <property type="project" value="TreeGrafter"/>
</dbReference>
<dbReference type="NCBIfam" id="TIGR00486">
    <property type="entry name" value="YbgI_SA1388"/>
    <property type="match status" value="1"/>
</dbReference>
<keyword evidence="6" id="KW-1185">Reference proteome</keyword>
<keyword evidence="3 4" id="KW-0479">Metal-binding</keyword>
<gene>
    <name evidence="5" type="ORF">SAMN05421659_107184</name>
</gene>
<name>A0A1I0QCQ0_9FIRM</name>
<comment type="similarity">
    <text evidence="1">Belongs to the GTP cyclohydrolase I type 2/NIF3 family.</text>
</comment>
<evidence type="ECO:0000256" key="4">
    <source>
        <dbReference type="PIRSR" id="PIRSR602678-1"/>
    </source>
</evidence>
<dbReference type="EMBL" id="FOJI01000007">
    <property type="protein sequence ID" value="SEW24665.1"/>
    <property type="molecule type" value="Genomic_DNA"/>
</dbReference>
<dbReference type="SUPFAM" id="SSF102705">
    <property type="entry name" value="NIF3 (NGG1p interacting factor 3)-like"/>
    <property type="match status" value="1"/>
</dbReference>
<feature type="binding site" evidence="4">
    <location>
        <position position="221"/>
    </location>
    <ligand>
        <name>a divalent metal cation</name>
        <dbReference type="ChEBI" id="CHEBI:60240"/>
        <label>1</label>
    </ligand>
</feature>
<dbReference type="Gene3D" id="3.40.1390.30">
    <property type="entry name" value="NIF3 (NGG1p interacting factor 3)-like"/>
    <property type="match status" value="2"/>
</dbReference>
<evidence type="ECO:0000256" key="2">
    <source>
        <dbReference type="ARBA" id="ARBA00022112"/>
    </source>
</evidence>
<dbReference type="PANTHER" id="PTHR13799:SF14">
    <property type="entry name" value="GTP CYCLOHYDROLASE 1 TYPE 2 HOMOLOG"/>
    <property type="match status" value="1"/>
</dbReference>
<dbReference type="Pfam" id="PF01784">
    <property type="entry name" value="DUF34_NIF3"/>
    <property type="match status" value="1"/>
</dbReference>
<reference evidence="5 6" key="1">
    <citation type="submission" date="2016-10" db="EMBL/GenBank/DDBJ databases">
        <authorList>
            <person name="de Groot N.N."/>
        </authorList>
    </citation>
    <scope>NUCLEOTIDE SEQUENCE [LARGE SCALE GENOMIC DNA]</scope>
    <source>
        <strain evidence="5 6">DSM 9179</strain>
    </source>
</reference>